<comment type="caution">
    <text evidence="1">The sequence shown here is derived from an EMBL/GenBank/DDBJ whole genome shotgun (WGS) entry which is preliminary data.</text>
</comment>
<name>A0A2U0I5A2_9FLAO</name>
<reference evidence="1 2" key="1">
    <citation type="submission" date="2018-04" db="EMBL/GenBank/DDBJ databases">
        <title>Marixanthomonas spongiae HN-E44 sp. nov., isolated from a marine sponge.</title>
        <authorList>
            <person name="Luo L."/>
            <person name="Zhuang L."/>
        </authorList>
    </citation>
    <scope>NUCLEOTIDE SEQUENCE [LARGE SCALE GENOMIC DNA]</scope>
    <source>
        <strain evidence="1 2">HN-E44</strain>
    </source>
</reference>
<evidence type="ECO:0000313" key="2">
    <source>
        <dbReference type="Proteomes" id="UP000245962"/>
    </source>
</evidence>
<dbReference type="EMBL" id="QEHR01000002">
    <property type="protein sequence ID" value="PVW16291.1"/>
    <property type="molecule type" value="Genomic_DNA"/>
</dbReference>
<dbReference type="Proteomes" id="UP000245962">
    <property type="component" value="Unassembled WGS sequence"/>
</dbReference>
<gene>
    <name evidence="1" type="ORF">DDV96_03230</name>
</gene>
<dbReference type="AlphaFoldDB" id="A0A2U0I5A2"/>
<accession>A0A2U0I5A2</accession>
<dbReference type="OrthoDB" id="1156086at2"/>
<protein>
    <submittedName>
        <fullName evidence="1">Uncharacterized protein</fullName>
    </submittedName>
</protein>
<keyword evidence="2" id="KW-1185">Reference proteome</keyword>
<dbReference type="RefSeq" id="WP_116693308.1">
    <property type="nucleotide sequence ID" value="NZ_QEHR01000002.1"/>
</dbReference>
<organism evidence="1 2">
    <name type="scientific">Marixanthomonas spongiae</name>
    <dbReference type="NCBI Taxonomy" id="2174845"/>
    <lineage>
        <taxon>Bacteria</taxon>
        <taxon>Pseudomonadati</taxon>
        <taxon>Bacteroidota</taxon>
        <taxon>Flavobacteriia</taxon>
        <taxon>Flavobacteriales</taxon>
        <taxon>Flavobacteriaceae</taxon>
        <taxon>Marixanthomonas</taxon>
    </lineage>
</organism>
<evidence type="ECO:0000313" key="1">
    <source>
        <dbReference type="EMBL" id="PVW16291.1"/>
    </source>
</evidence>
<proteinExistence type="predicted"/>
<sequence>MRKKPDASAVQLQSPEAFEVDFSNYHITSNPYWKSFSNLKSDPVFYIEVPNATIISKGIVTTAKNEVVLESTIFQLEYLNELYSNHFVVFKKLLPHRKENKVFSLLNRLDNNYYHWTMESLSRVLVIYEHPAFKEYKILVKKGGSRFMFDSLEFLFNIPKERMVTKSLITRIDTDKALVVSFPHIRNQKTEWTSVYYPYLIRKLNTLAKKRIQEHLEGNKQNSPKNILISRKNALERRIVNEDECIG</sequence>